<dbReference type="EMBL" id="BPVZ01000081">
    <property type="protein sequence ID" value="GKV29048.1"/>
    <property type="molecule type" value="Genomic_DNA"/>
</dbReference>
<protein>
    <submittedName>
        <fullName evidence="1">Uncharacterized protein</fullName>
    </submittedName>
</protein>
<dbReference type="AlphaFoldDB" id="A0AAV5KXF1"/>
<accession>A0AAV5KXF1</accession>
<comment type="caution">
    <text evidence="1">The sequence shown here is derived from an EMBL/GenBank/DDBJ whole genome shotgun (WGS) entry which is preliminary data.</text>
</comment>
<organism evidence="1 2">
    <name type="scientific">Rubroshorea leprosula</name>
    <dbReference type="NCBI Taxonomy" id="152421"/>
    <lineage>
        <taxon>Eukaryota</taxon>
        <taxon>Viridiplantae</taxon>
        <taxon>Streptophyta</taxon>
        <taxon>Embryophyta</taxon>
        <taxon>Tracheophyta</taxon>
        <taxon>Spermatophyta</taxon>
        <taxon>Magnoliopsida</taxon>
        <taxon>eudicotyledons</taxon>
        <taxon>Gunneridae</taxon>
        <taxon>Pentapetalae</taxon>
        <taxon>rosids</taxon>
        <taxon>malvids</taxon>
        <taxon>Malvales</taxon>
        <taxon>Dipterocarpaceae</taxon>
        <taxon>Rubroshorea</taxon>
    </lineage>
</organism>
<name>A0AAV5KXF1_9ROSI</name>
<reference evidence="1 2" key="1">
    <citation type="journal article" date="2021" name="Commun. Biol.">
        <title>The genome of Shorea leprosula (Dipterocarpaceae) highlights the ecological relevance of drought in aseasonal tropical rainforests.</title>
        <authorList>
            <person name="Ng K.K.S."/>
            <person name="Kobayashi M.J."/>
            <person name="Fawcett J.A."/>
            <person name="Hatakeyama M."/>
            <person name="Paape T."/>
            <person name="Ng C.H."/>
            <person name="Ang C.C."/>
            <person name="Tnah L.H."/>
            <person name="Lee C.T."/>
            <person name="Nishiyama T."/>
            <person name="Sese J."/>
            <person name="O'Brien M.J."/>
            <person name="Copetti D."/>
            <person name="Mohd Noor M.I."/>
            <person name="Ong R.C."/>
            <person name="Putra M."/>
            <person name="Sireger I.Z."/>
            <person name="Indrioko S."/>
            <person name="Kosugi Y."/>
            <person name="Izuno A."/>
            <person name="Isagi Y."/>
            <person name="Lee S.L."/>
            <person name="Shimizu K.K."/>
        </authorList>
    </citation>
    <scope>NUCLEOTIDE SEQUENCE [LARGE SCALE GENOMIC DNA]</scope>
    <source>
        <strain evidence="1">214</strain>
    </source>
</reference>
<evidence type="ECO:0000313" key="2">
    <source>
        <dbReference type="Proteomes" id="UP001054252"/>
    </source>
</evidence>
<keyword evidence="2" id="KW-1185">Reference proteome</keyword>
<gene>
    <name evidence="1" type="ORF">SLEP1_g38021</name>
</gene>
<proteinExistence type="predicted"/>
<dbReference type="Proteomes" id="UP001054252">
    <property type="component" value="Unassembled WGS sequence"/>
</dbReference>
<sequence>MHIAATNIVNINVIVETIPSWRRQLMLERRTTKLIKEADRHSRQGEDQTFSALDEDDFQTVVAESKLGHDLFSKKV</sequence>
<evidence type="ECO:0000313" key="1">
    <source>
        <dbReference type="EMBL" id="GKV29048.1"/>
    </source>
</evidence>